<dbReference type="EMBL" id="GL883156">
    <property type="protein sequence ID" value="EGF99675.1"/>
    <property type="molecule type" value="Genomic_DNA"/>
</dbReference>
<dbReference type="InterPro" id="IPR036514">
    <property type="entry name" value="SGNH_hydro_sf"/>
</dbReference>
<dbReference type="Gene3D" id="3.40.50.1110">
    <property type="entry name" value="SGNH hydrolase"/>
    <property type="match status" value="1"/>
</dbReference>
<dbReference type="InParanoid" id="F4S6R0"/>
<protein>
    <recommendedName>
        <fullName evidence="3">SGNH hydrolase-type esterase domain-containing protein</fullName>
    </recommendedName>
</protein>
<dbReference type="GeneID" id="18936804"/>
<evidence type="ECO:0008006" key="3">
    <source>
        <dbReference type="Google" id="ProtNLM"/>
    </source>
</evidence>
<dbReference type="VEuPathDB" id="FungiDB:MELLADRAFT_94171"/>
<dbReference type="AlphaFoldDB" id="F4S6R0"/>
<dbReference type="Pfam" id="PF00657">
    <property type="entry name" value="Lipase_GDSL"/>
    <property type="match status" value="1"/>
</dbReference>
<proteinExistence type="predicted"/>
<organism evidence="2">
    <name type="scientific">Melampsora larici-populina (strain 98AG31 / pathotype 3-4-7)</name>
    <name type="common">Poplar leaf rust fungus</name>
    <dbReference type="NCBI Taxonomy" id="747676"/>
    <lineage>
        <taxon>Eukaryota</taxon>
        <taxon>Fungi</taxon>
        <taxon>Dikarya</taxon>
        <taxon>Basidiomycota</taxon>
        <taxon>Pucciniomycotina</taxon>
        <taxon>Pucciniomycetes</taxon>
        <taxon>Pucciniales</taxon>
        <taxon>Melampsoraceae</taxon>
        <taxon>Melampsora</taxon>
    </lineage>
</organism>
<dbReference type="KEGG" id="mlr:MELLADRAFT_94171"/>
<gene>
    <name evidence="1" type="ORF">MELLADRAFT_94171</name>
</gene>
<dbReference type="Proteomes" id="UP000001072">
    <property type="component" value="Unassembled WGS sequence"/>
</dbReference>
<reference evidence="2" key="1">
    <citation type="journal article" date="2011" name="Proc. Natl. Acad. Sci. U.S.A.">
        <title>Obligate biotrophy features unraveled by the genomic analysis of rust fungi.</title>
        <authorList>
            <person name="Duplessis S."/>
            <person name="Cuomo C.A."/>
            <person name="Lin Y.-C."/>
            <person name="Aerts A."/>
            <person name="Tisserant E."/>
            <person name="Veneault-Fourrey C."/>
            <person name="Joly D.L."/>
            <person name="Hacquard S."/>
            <person name="Amselem J."/>
            <person name="Cantarel B.L."/>
            <person name="Chiu R."/>
            <person name="Coutinho P.M."/>
            <person name="Feau N."/>
            <person name="Field M."/>
            <person name="Frey P."/>
            <person name="Gelhaye E."/>
            <person name="Goldberg J."/>
            <person name="Grabherr M.G."/>
            <person name="Kodira C.D."/>
            <person name="Kohler A."/>
            <person name="Kuees U."/>
            <person name="Lindquist E.A."/>
            <person name="Lucas S.M."/>
            <person name="Mago R."/>
            <person name="Mauceli E."/>
            <person name="Morin E."/>
            <person name="Murat C."/>
            <person name="Pangilinan J.L."/>
            <person name="Park R."/>
            <person name="Pearson M."/>
            <person name="Quesneville H."/>
            <person name="Rouhier N."/>
            <person name="Sakthikumar S."/>
            <person name="Salamov A.A."/>
            <person name="Schmutz J."/>
            <person name="Selles B."/>
            <person name="Shapiro H."/>
            <person name="Tanguay P."/>
            <person name="Tuskan G.A."/>
            <person name="Henrissat B."/>
            <person name="Van de Peer Y."/>
            <person name="Rouze P."/>
            <person name="Ellis J.G."/>
            <person name="Dodds P.N."/>
            <person name="Schein J.E."/>
            <person name="Zhong S."/>
            <person name="Hamelin R.C."/>
            <person name="Grigoriev I.V."/>
            <person name="Szabo L.J."/>
            <person name="Martin F."/>
        </authorList>
    </citation>
    <scope>NUCLEOTIDE SEQUENCE [LARGE SCALE GENOMIC DNA]</scope>
    <source>
        <strain evidence="2">98AG31 / pathotype 3-4-7</strain>
    </source>
</reference>
<sequence length="321" mass="35541">MILLMLTFTEAKEKTIDTSPLKLAVKPKCGTLESPRFNNFNTGINLDDIKTIYGFGDSFMANGQQQGGVAPPLVPNKQNPKNPKIGGRASNGMVYIEQFGKEINAVVRDYARGGASVSHLLSPTNITQSDMIEHVQVFLDQHNNITAASTLVMISYGINDWASASRRGEHNLTGSARKLIHETKRLLKSGFRNVVVLSPPMISEPLEGFNNLIWNDLKILREKFPSTQIGYVDFSELYTAIFSDPQSFGYQHTTSCLKNQTTIEGACSNPDVYLHYLPGHPQKLTHGLMAEWAYDVLTTCTSDSTKPHIHTTKAPTLQVSR</sequence>
<name>F4S6R0_MELLP</name>
<dbReference type="InterPro" id="IPR001087">
    <property type="entry name" value="GDSL"/>
</dbReference>
<dbReference type="OrthoDB" id="1600564at2759"/>
<dbReference type="GO" id="GO:0016788">
    <property type="term" value="F:hydrolase activity, acting on ester bonds"/>
    <property type="evidence" value="ECO:0007669"/>
    <property type="project" value="InterPro"/>
</dbReference>
<evidence type="ECO:0000313" key="1">
    <source>
        <dbReference type="EMBL" id="EGF99675.1"/>
    </source>
</evidence>
<dbReference type="HOGENOM" id="CLU_053747_0_0_1"/>
<accession>F4S6R0</accession>
<evidence type="ECO:0000313" key="2">
    <source>
        <dbReference type="Proteomes" id="UP000001072"/>
    </source>
</evidence>
<keyword evidence="2" id="KW-1185">Reference proteome</keyword>
<dbReference type="SUPFAM" id="SSF52266">
    <property type="entry name" value="SGNH hydrolase"/>
    <property type="match status" value="1"/>
</dbReference>
<dbReference type="RefSeq" id="XP_007417084.1">
    <property type="nucleotide sequence ID" value="XM_007417022.1"/>
</dbReference>
<dbReference type="eggNOG" id="ENOG502SKVX">
    <property type="taxonomic scope" value="Eukaryota"/>
</dbReference>